<dbReference type="InterPro" id="IPR002550">
    <property type="entry name" value="CNNM"/>
</dbReference>
<evidence type="ECO:0000256" key="5">
    <source>
        <dbReference type="ARBA" id="ARBA00022989"/>
    </source>
</evidence>
<dbReference type="Proteomes" id="UP001597387">
    <property type="component" value="Unassembled WGS sequence"/>
</dbReference>
<dbReference type="InterPro" id="IPR000644">
    <property type="entry name" value="CBS_dom"/>
</dbReference>
<proteinExistence type="predicted"/>
<dbReference type="RefSeq" id="WP_255904786.1">
    <property type="nucleotide sequence ID" value="NZ_JAFMZO010000004.1"/>
</dbReference>
<dbReference type="SMART" id="SM00116">
    <property type="entry name" value="CBS"/>
    <property type="match status" value="2"/>
</dbReference>
<evidence type="ECO:0000256" key="8">
    <source>
        <dbReference type="PROSITE-ProRule" id="PRU00703"/>
    </source>
</evidence>
<evidence type="ECO:0000313" key="14">
    <source>
        <dbReference type="Proteomes" id="UP001597387"/>
    </source>
</evidence>
<keyword evidence="14" id="KW-1185">Reference proteome</keyword>
<feature type="domain" description="CNNM transmembrane" evidence="12">
    <location>
        <begin position="1"/>
        <end position="196"/>
    </location>
</feature>
<dbReference type="PANTHER" id="PTHR43099:SF2">
    <property type="entry name" value="UPF0053 PROTEIN YRKA"/>
    <property type="match status" value="1"/>
</dbReference>
<evidence type="ECO:0000256" key="2">
    <source>
        <dbReference type="ARBA" id="ARBA00022475"/>
    </source>
</evidence>
<keyword evidence="7 9" id="KW-0472">Membrane</keyword>
<dbReference type="Pfam" id="PF03471">
    <property type="entry name" value="CorC_HlyC"/>
    <property type="match status" value="1"/>
</dbReference>
<dbReference type="CDD" id="cd04590">
    <property type="entry name" value="CBS_pair_CorC_HlyC_assoc"/>
    <property type="match status" value="1"/>
</dbReference>
<evidence type="ECO:0000256" key="1">
    <source>
        <dbReference type="ARBA" id="ARBA00004651"/>
    </source>
</evidence>
<keyword evidence="6 8" id="KW-0129">CBS domain</keyword>
<dbReference type="InterPro" id="IPR005170">
    <property type="entry name" value="Transptr-assoc_dom"/>
</dbReference>
<keyword evidence="3 9" id="KW-0812">Transmembrane</keyword>
<feature type="transmembrane region" description="Helical" evidence="10">
    <location>
        <begin position="45"/>
        <end position="73"/>
    </location>
</feature>
<evidence type="ECO:0000256" key="7">
    <source>
        <dbReference type="ARBA" id="ARBA00023136"/>
    </source>
</evidence>
<dbReference type="SMART" id="SM01091">
    <property type="entry name" value="CorC_HlyC"/>
    <property type="match status" value="1"/>
</dbReference>
<keyword evidence="2" id="KW-1003">Cell membrane</keyword>
<feature type="transmembrane region" description="Helical" evidence="10">
    <location>
        <begin position="6"/>
        <end position="24"/>
    </location>
</feature>
<dbReference type="Pfam" id="PF01595">
    <property type="entry name" value="CNNM"/>
    <property type="match status" value="1"/>
</dbReference>
<dbReference type="SUPFAM" id="SSF54631">
    <property type="entry name" value="CBS-domain pair"/>
    <property type="match status" value="1"/>
</dbReference>
<dbReference type="EMBL" id="JBHUHZ010000003">
    <property type="protein sequence ID" value="MFD2163975.1"/>
    <property type="molecule type" value="Genomic_DNA"/>
</dbReference>
<accession>A0ABW4ZQG3</accession>
<dbReference type="Pfam" id="PF00571">
    <property type="entry name" value="CBS"/>
    <property type="match status" value="2"/>
</dbReference>
<organism evidence="13 14">
    <name type="scientific">Paradesertivirga mongoliensis</name>
    <dbReference type="NCBI Taxonomy" id="2100740"/>
    <lineage>
        <taxon>Bacteria</taxon>
        <taxon>Pseudomonadati</taxon>
        <taxon>Bacteroidota</taxon>
        <taxon>Sphingobacteriia</taxon>
        <taxon>Sphingobacteriales</taxon>
        <taxon>Sphingobacteriaceae</taxon>
        <taxon>Paradesertivirga</taxon>
    </lineage>
</organism>
<dbReference type="Gene3D" id="3.10.580.10">
    <property type="entry name" value="CBS-domain"/>
    <property type="match status" value="1"/>
</dbReference>
<feature type="transmembrane region" description="Helical" evidence="10">
    <location>
        <begin position="93"/>
        <end position="115"/>
    </location>
</feature>
<comment type="subcellular location">
    <subcellularLocation>
        <location evidence="1">Cell membrane</location>
        <topology evidence="1">Multi-pass membrane protein</topology>
    </subcellularLocation>
</comment>
<keyword evidence="4" id="KW-0677">Repeat</keyword>
<keyword evidence="5 9" id="KW-1133">Transmembrane helix</keyword>
<sequence>MEILIIFFLIILNGVFSMSEIALVSSKKFTLESAAKKGNGNARKALELAASPNTFLSTVQIGITLIGILTGIYSGEKLTSDLVDLINDVSYLAPYSDTLAVVLIVIIITYFSIVFGELIPKRIGLAFPETIATLVARPMNVLSTMTRPFIWLLAKTNDFVLGVFGIKDKKDGIVTEEEIKSIIADSTSLGEIQEIEQDIVKRVFALGDRKAGELMTHRSDLTYIDLHDTLEEIKRKVEAEPHSVYPVIDKSPDKIVGIVSVNQIFTKSFLNESFNLLDLIQKPYYVQENLAAYKVLEKFKEHKVHLVLVVDEYGSIEGVLSVTDVVDELIGDISINPAFEEADIIQRDESSWLADGQYAYYEFVNYFEIEDAGEPDGFTTLGGLILKHLSHYPVTGEKIRWRNFELEIVDMDSTRIDKILITKMF</sequence>
<evidence type="ECO:0000256" key="3">
    <source>
        <dbReference type="ARBA" id="ARBA00022692"/>
    </source>
</evidence>
<dbReference type="InterPro" id="IPR016169">
    <property type="entry name" value="FAD-bd_PCMH_sub2"/>
</dbReference>
<evidence type="ECO:0000256" key="10">
    <source>
        <dbReference type="SAM" id="Phobius"/>
    </source>
</evidence>
<comment type="caution">
    <text evidence="13">The sequence shown here is derived from an EMBL/GenBank/DDBJ whole genome shotgun (WGS) entry which is preliminary data.</text>
</comment>
<feature type="domain" description="CBS" evidence="11">
    <location>
        <begin position="215"/>
        <end position="276"/>
    </location>
</feature>
<reference evidence="14" key="1">
    <citation type="journal article" date="2019" name="Int. J. Syst. Evol. Microbiol.">
        <title>The Global Catalogue of Microorganisms (GCM) 10K type strain sequencing project: providing services to taxonomists for standard genome sequencing and annotation.</title>
        <authorList>
            <consortium name="The Broad Institute Genomics Platform"/>
            <consortium name="The Broad Institute Genome Sequencing Center for Infectious Disease"/>
            <person name="Wu L."/>
            <person name="Ma J."/>
        </authorList>
    </citation>
    <scope>NUCLEOTIDE SEQUENCE [LARGE SCALE GENOMIC DNA]</scope>
    <source>
        <strain evidence="14">KCTC 42217</strain>
    </source>
</reference>
<dbReference type="InterPro" id="IPR046342">
    <property type="entry name" value="CBS_dom_sf"/>
</dbReference>
<dbReference type="PROSITE" id="PS51846">
    <property type="entry name" value="CNNM"/>
    <property type="match status" value="1"/>
</dbReference>
<evidence type="ECO:0000259" key="11">
    <source>
        <dbReference type="PROSITE" id="PS51371"/>
    </source>
</evidence>
<evidence type="ECO:0000259" key="12">
    <source>
        <dbReference type="PROSITE" id="PS51846"/>
    </source>
</evidence>
<protein>
    <submittedName>
        <fullName evidence="13">Hemolysin family protein</fullName>
    </submittedName>
</protein>
<evidence type="ECO:0000256" key="6">
    <source>
        <dbReference type="ARBA" id="ARBA00023122"/>
    </source>
</evidence>
<dbReference type="PROSITE" id="PS51371">
    <property type="entry name" value="CBS"/>
    <property type="match status" value="2"/>
</dbReference>
<evidence type="ECO:0000256" key="9">
    <source>
        <dbReference type="PROSITE-ProRule" id="PRU01193"/>
    </source>
</evidence>
<evidence type="ECO:0000313" key="13">
    <source>
        <dbReference type="EMBL" id="MFD2163975.1"/>
    </source>
</evidence>
<dbReference type="InterPro" id="IPR044751">
    <property type="entry name" value="Ion_transp-like_CBS"/>
</dbReference>
<name>A0ABW4ZQG3_9SPHI</name>
<evidence type="ECO:0000256" key="4">
    <source>
        <dbReference type="ARBA" id="ARBA00022737"/>
    </source>
</evidence>
<feature type="domain" description="CBS" evidence="11">
    <location>
        <begin position="279"/>
        <end position="335"/>
    </location>
</feature>
<dbReference type="InterPro" id="IPR036318">
    <property type="entry name" value="FAD-bd_PCMH-like_sf"/>
</dbReference>
<dbReference type="SUPFAM" id="SSF56176">
    <property type="entry name" value="FAD-binding/transporter-associated domain-like"/>
    <property type="match status" value="1"/>
</dbReference>
<gene>
    <name evidence="13" type="ORF">ACFSJU_16320</name>
</gene>
<dbReference type="Gene3D" id="3.30.465.10">
    <property type="match status" value="1"/>
</dbReference>
<dbReference type="PANTHER" id="PTHR43099">
    <property type="entry name" value="UPF0053 PROTEIN YRKA"/>
    <property type="match status" value="1"/>
</dbReference>
<dbReference type="InterPro" id="IPR051676">
    <property type="entry name" value="UPF0053_domain"/>
</dbReference>